<dbReference type="EMBL" id="JAPFFJ010000013">
    <property type="protein sequence ID" value="KAJ6412909.1"/>
    <property type="molecule type" value="Genomic_DNA"/>
</dbReference>
<gene>
    <name evidence="1" type="ORF">OIU84_005861</name>
</gene>
<accession>A0AAD6JZC4</accession>
<comment type="caution">
    <text evidence="1">The sequence shown here is derived from an EMBL/GenBank/DDBJ whole genome shotgun (WGS) entry which is preliminary data.</text>
</comment>
<protein>
    <submittedName>
        <fullName evidence="1">Uncharacterized protein</fullName>
    </submittedName>
</protein>
<sequence>MCNIKIIFCKWSNVKLAIVLRGIYDICYTIIILENCHIPAVKSMGPFAVEVAEWTSRIIANGNANSSFGVVPIINMHPHYILSCFLIVNHFWPLKHIGFMEVTGFICLFSFQHDAFIFPCPEVLGGIATNSYNI</sequence>
<evidence type="ECO:0000313" key="1">
    <source>
        <dbReference type="EMBL" id="KAJ6412909.1"/>
    </source>
</evidence>
<keyword evidence="2" id="KW-1185">Reference proteome</keyword>
<proteinExistence type="predicted"/>
<feature type="non-terminal residue" evidence="1">
    <location>
        <position position="134"/>
    </location>
</feature>
<evidence type="ECO:0000313" key="2">
    <source>
        <dbReference type="Proteomes" id="UP001162972"/>
    </source>
</evidence>
<dbReference type="Proteomes" id="UP001162972">
    <property type="component" value="Chromosome 5"/>
</dbReference>
<organism evidence="1 2">
    <name type="scientific">Salix udensis</name>
    <dbReference type="NCBI Taxonomy" id="889485"/>
    <lineage>
        <taxon>Eukaryota</taxon>
        <taxon>Viridiplantae</taxon>
        <taxon>Streptophyta</taxon>
        <taxon>Embryophyta</taxon>
        <taxon>Tracheophyta</taxon>
        <taxon>Spermatophyta</taxon>
        <taxon>Magnoliopsida</taxon>
        <taxon>eudicotyledons</taxon>
        <taxon>Gunneridae</taxon>
        <taxon>Pentapetalae</taxon>
        <taxon>rosids</taxon>
        <taxon>fabids</taxon>
        <taxon>Malpighiales</taxon>
        <taxon>Salicaceae</taxon>
        <taxon>Saliceae</taxon>
        <taxon>Salix</taxon>
    </lineage>
</organism>
<reference evidence="1 2" key="1">
    <citation type="journal article" date="2023" name="Int. J. Mol. Sci.">
        <title>De Novo Assembly and Annotation of 11 Diverse Shrub Willow (Salix) Genomes Reveals Novel Gene Organization in Sex-Linked Regions.</title>
        <authorList>
            <person name="Hyden B."/>
            <person name="Feng K."/>
            <person name="Yates T.B."/>
            <person name="Jawdy S."/>
            <person name="Cereghino C."/>
            <person name="Smart L.B."/>
            <person name="Muchero W."/>
        </authorList>
    </citation>
    <scope>NUCLEOTIDE SEQUENCE [LARGE SCALE GENOMIC DNA]</scope>
    <source>
        <tissue evidence="1">Shoot tip</tissue>
    </source>
</reference>
<name>A0AAD6JZC4_9ROSI</name>
<dbReference type="AlphaFoldDB" id="A0AAD6JZC4"/>